<dbReference type="KEGG" id="kphy:AOZ06_07920"/>
<name>A0A0N9HQ98_9PSEU</name>
<dbReference type="AlphaFoldDB" id="A0A0N9HQ98"/>
<reference evidence="2 3" key="1">
    <citation type="submission" date="2015-07" db="EMBL/GenBank/DDBJ databases">
        <title>Genome sequencing of Kibdelosporangium phytohabitans.</title>
        <authorList>
            <person name="Qin S."/>
            <person name="Xing K."/>
        </authorList>
    </citation>
    <scope>NUCLEOTIDE SEQUENCE [LARGE SCALE GENOMIC DNA]</scope>
    <source>
        <strain evidence="2 3">KLBMP1111</strain>
    </source>
</reference>
<organism evidence="2 3">
    <name type="scientific">Kibdelosporangium phytohabitans</name>
    <dbReference type="NCBI Taxonomy" id="860235"/>
    <lineage>
        <taxon>Bacteria</taxon>
        <taxon>Bacillati</taxon>
        <taxon>Actinomycetota</taxon>
        <taxon>Actinomycetes</taxon>
        <taxon>Pseudonocardiales</taxon>
        <taxon>Pseudonocardiaceae</taxon>
        <taxon>Kibdelosporangium</taxon>
    </lineage>
</organism>
<feature type="compositionally biased region" description="Acidic residues" evidence="1">
    <location>
        <begin position="10"/>
        <end position="19"/>
    </location>
</feature>
<dbReference type="STRING" id="860235.AOZ06_07920"/>
<protein>
    <submittedName>
        <fullName evidence="2">Uncharacterized protein</fullName>
    </submittedName>
</protein>
<accession>A0A0N9HQ98</accession>
<evidence type="ECO:0000256" key="1">
    <source>
        <dbReference type="SAM" id="MobiDB-lite"/>
    </source>
</evidence>
<gene>
    <name evidence="2" type="ORF">AOZ06_07920</name>
</gene>
<dbReference type="Proteomes" id="UP000063699">
    <property type="component" value="Chromosome"/>
</dbReference>
<evidence type="ECO:0000313" key="2">
    <source>
        <dbReference type="EMBL" id="ALG06869.1"/>
    </source>
</evidence>
<proteinExistence type="predicted"/>
<dbReference type="EMBL" id="CP012752">
    <property type="protein sequence ID" value="ALG06869.1"/>
    <property type="molecule type" value="Genomic_DNA"/>
</dbReference>
<feature type="region of interest" description="Disordered" evidence="1">
    <location>
        <begin position="1"/>
        <end position="20"/>
    </location>
</feature>
<dbReference type="RefSeq" id="WP_054288841.1">
    <property type="nucleotide sequence ID" value="NZ_CP012752.1"/>
</dbReference>
<evidence type="ECO:0000313" key="3">
    <source>
        <dbReference type="Proteomes" id="UP000063699"/>
    </source>
</evidence>
<sequence>MATYSVSDGNSDDGLDMESTDTGMVKLTIRSESEYFSVDKAREIRDLLALVIADAEGGSNG</sequence>
<keyword evidence="3" id="KW-1185">Reference proteome</keyword>